<dbReference type="InterPro" id="IPR027417">
    <property type="entry name" value="P-loop_NTPase"/>
</dbReference>
<dbReference type="GO" id="GO:0015833">
    <property type="term" value="P:peptide transport"/>
    <property type="evidence" value="ECO:0007669"/>
    <property type="project" value="InterPro"/>
</dbReference>
<dbReference type="NCBIfam" id="NF008453">
    <property type="entry name" value="PRK11308.1"/>
    <property type="match status" value="2"/>
</dbReference>
<evidence type="ECO:0000256" key="5">
    <source>
        <dbReference type="ARBA" id="ARBA00022741"/>
    </source>
</evidence>
<keyword evidence="7" id="KW-0472">Membrane</keyword>
<organism evidence="9 10">
    <name type="scientific">Candidatus Muproteobacteria bacterium RBG_16_65_34</name>
    <dbReference type="NCBI Taxonomy" id="1817760"/>
    <lineage>
        <taxon>Bacteria</taxon>
        <taxon>Pseudomonadati</taxon>
        <taxon>Pseudomonadota</taxon>
        <taxon>Candidatus Muproteobacteria</taxon>
    </lineage>
</organism>
<dbReference type="PANTHER" id="PTHR43297:SF2">
    <property type="entry name" value="DIPEPTIDE TRANSPORT ATP-BINDING PROTEIN DPPD"/>
    <property type="match status" value="1"/>
</dbReference>
<dbReference type="InterPro" id="IPR003593">
    <property type="entry name" value="AAA+_ATPase"/>
</dbReference>
<evidence type="ECO:0000256" key="3">
    <source>
        <dbReference type="ARBA" id="ARBA00022448"/>
    </source>
</evidence>
<dbReference type="GO" id="GO:0005524">
    <property type="term" value="F:ATP binding"/>
    <property type="evidence" value="ECO:0007669"/>
    <property type="project" value="UniProtKB-KW"/>
</dbReference>
<dbReference type="PROSITE" id="PS00211">
    <property type="entry name" value="ABC_TRANSPORTER_1"/>
    <property type="match status" value="2"/>
</dbReference>
<dbReference type="Pfam" id="PF08352">
    <property type="entry name" value="oligo_HPY"/>
    <property type="match status" value="2"/>
</dbReference>
<dbReference type="GO" id="GO:0005886">
    <property type="term" value="C:plasma membrane"/>
    <property type="evidence" value="ECO:0007669"/>
    <property type="project" value="UniProtKB-SubCell"/>
</dbReference>
<dbReference type="InterPro" id="IPR017871">
    <property type="entry name" value="ABC_transporter-like_CS"/>
</dbReference>
<evidence type="ECO:0000313" key="9">
    <source>
        <dbReference type="EMBL" id="OGI46344.1"/>
    </source>
</evidence>
<dbReference type="InterPro" id="IPR050388">
    <property type="entry name" value="ABC_Ni/Peptide_Import"/>
</dbReference>
<comment type="similarity">
    <text evidence="2">Belongs to the ABC transporter superfamily.</text>
</comment>
<keyword evidence="4" id="KW-1003">Cell membrane</keyword>
<dbReference type="PANTHER" id="PTHR43297">
    <property type="entry name" value="OLIGOPEPTIDE TRANSPORT ATP-BINDING PROTEIN APPD"/>
    <property type="match status" value="1"/>
</dbReference>
<dbReference type="InterPro" id="IPR013563">
    <property type="entry name" value="Oligopep_ABC_C"/>
</dbReference>
<dbReference type="CDD" id="cd03257">
    <property type="entry name" value="ABC_NikE_OppD_transporters"/>
    <property type="match status" value="2"/>
</dbReference>
<evidence type="ECO:0000256" key="1">
    <source>
        <dbReference type="ARBA" id="ARBA00004417"/>
    </source>
</evidence>
<evidence type="ECO:0000313" key="10">
    <source>
        <dbReference type="Proteomes" id="UP000178885"/>
    </source>
</evidence>
<keyword evidence="5" id="KW-0547">Nucleotide-binding</keyword>
<dbReference type="NCBIfam" id="NF007739">
    <property type="entry name" value="PRK10419.1"/>
    <property type="match status" value="2"/>
</dbReference>
<dbReference type="GO" id="GO:0055085">
    <property type="term" value="P:transmembrane transport"/>
    <property type="evidence" value="ECO:0007669"/>
    <property type="project" value="UniProtKB-ARBA"/>
</dbReference>
<comment type="subcellular location">
    <subcellularLocation>
        <location evidence="1">Cell inner membrane</location>
        <topology evidence="1">Peripheral membrane protein</topology>
    </subcellularLocation>
</comment>
<keyword evidence="3" id="KW-0813">Transport</keyword>
<feature type="domain" description="ABC transporter" evidence="8">
    <location>
        <begin position="362"/>
        <end position="602"/>
    </location>
</feature>
<comment type="caution">
    <text evidence="9">The sequence shown here is derived from an EMBL/GenBank/DDBJ whole genome shotgun (WGS) entry which is preliminary data.</text>
</comment>
<dbReference type="Gene3D" id="3.40.50.300">
    <property type="entry name" value="P-loop containing nucleotide triphosphate hydrolases"/>
    <property type="match status" value="2"/>
</dbReference>
<reference evidence="9 10" key="1">
    <citation type="journal article" date="2016" name="Nat. Commun.">
        <title>Thousands of microbial genomes shed light on interconnected biogeochemical processes in an aquifer system.</title>
        <authorList>
            <person name="Anantharaman K."/>
            <person name="Brown C.T."/>
            <person name="Hug L.A."/>
            <person name="Sharon I."/>
            <person name="Castelle C.J."/>
            <person name="Probst A.J."/>
            <person name="Thomas B.C."/>
            <person name="Singh A."/>
            <person name="Wilkins M.J."/>
            <person name="Karaoz U."/>
            <person name="Brodie E.L."/>
            <person name="Williams K.H."/>
            <person name="Hubbard S.S."/>
            <person name="Banfield J.F."/>
        </authorList>
    </citation>
    <scope>NUCLEOTIDE SEQUENCE [LARGE SCALE GENOMIC DNA]</scope>
</reference>
<dbReference type="GO" id="GO:0016887">
    <property type="term" value="F:ATP hydrolysis activity"/>
    <property type="evidence" value="ECO:0007669"/>
    <property type="project" value="InterPro"/>
</dbReference>
<dbReference type="AlphaFoldDB" id="A0A1F6TMH8"/>
<accession>A0A1F6TMH8</accession>
<dbReference type="SUPFAM" id="SSF52540">
    <property type="entry name" value="P-loop containing nucleoside triphosphate hydrolases"/>
    <property type="match status" value="2"/>
</dbReference>
<evidence type="ECO:0000256" key="4">
    <source>
        <dbReference type="ARBA" id="ARBA00022475"/>
    </source>
</evidence>
<dbReference type="STRING" id="1817760.A2151_07455"/>
<feature type="domain" description="ABC transporter" evidence="8">
    <location>
        <begin position="6"/>
        <end position="255"/>
    </location>
</feature>
<dbReference type="InterPro" id="IPR003439">
    <property type="entry name" value="ABC_transporter-like_ATP-bd"/>
</dbReference>
<gene>
    <name evidence="9" type="ORF">A2151_07455</name>
</gene>
<evidence type="ECO:0000256" key="7">
    <source>
        <dbReference type="ARBA" id="ARBA00023136"/>
    </source>
</evidence>
<dbReference type="Proteomes" id="UP000178885">
    <property type="component" value="Unassembled WGS sequence"/>
</dbReference>
<sequence>MMDALLKVEGLKTWFDTPEGTARAVDGIDFTIARGETVALLGESGCGKSISALSLLRLVPAPAGRIVGGRVWFGGQDLLRLPEREMRRVRGRRVAMIFQEPQSALNPVMTVGEQIREALPAGFARAAARARTIELLRAVGISDPERRAEEFPHQLSGGMKQRAMIAMALASEPDLLIADEPTTALDVTIQAQILDLLKELQRKTGMALLLITHDLGVVAGTADRVAVMYAGQIVETAPCARFFSEPRHPYAQKLFRSLPGRMKRGGALDVIAGAVPRLTQEFHGCRFAPRCDFAWDACRAQDPRWLEDGDRGVRCHLYDSTVAQARLRAATPVPEPQAVAAAPEGAGAALLAVTDLKVHFPIQRGVLRRTVGFVQAVDGVSFTIPRGRTLALVGESGCGKTTAGKGILQLIRPTAGRVVFDGQELTALPPGALRRLRREFQVIFQDPYSSLDPRMLVGDIVEEGMRAQGIGPSREERSRKVAELLEHVGLAPEARYRYPHEFSGGQRQRISIARALAVEPKLIVCDEPTSALDVSVQAQILNLLKRLQDELGLSYLFITHNLSVVEYLAHEVAVMYLGRIVEQGSVHEVLERPQHPYTQALLAAAPTLEAAAERRAIRLEGDIPSPSNPPSGCHFHPRCPQVMDICRTIYPGETRASGTHGVRCHLYGEGSGLRTED</sequence>
<proteinExistence type="inferred from homology"/>
<evidence type="ECO:0000259" key="8">
    <source>
        <dbReference type="PROSITE" id="PS50893"/>
    </source>
</evidence>
<protein>
    <submittedName>
        <fullName evidence="9">ABC transporter ATP-binding protein</fullName>
    </submittedName>
</protein>
<evidence type="ECO:0000256" key="6">
    <source>
        <dbReference type="ARBA" id="ARBA00022840"/>
    </source>
</evidence>
<dbReference type="SMART" id="SM00382">
    <property type="entry name" value="AAA"/>
    <property type="match status" value="2"/>
</dbReference>
<name>A0A1F6TMH8_9PROT</name>
<dbReference type="Pfam" id="PF00005">
    <property type="entry name" value="ABC_tran"/>
    <property type="match status" value="2"/>
</dbReference>
<dbReference type="PROSITE" id="PS50893">
    <property type="entry name" value="ABC_TRANSPORTER_2"/>
    <property type="match status" value="2"/>
</dbReference>
<evidence type="ECO:0000256" key="2">
    <source>
        <dbReference type="ARBA" id="ARBA00005417"/>
    </source>
</evidence>
<keyword evidence="6 9" id="KW-0067">ATP-binding</keyword>
<dbReference type="EMBL" id="MFSU01000085">
    <property type="protein sequence ID" value="OGI46344.1"/>
    <property type="molecule type" value="Genomic_DNA"/>
</dbReference>
<dbReference type="FunFam" id="3.40.50.300:FF:000016">
    <property type="entry name" value="Oligopeptide ABC transporter ATP-binding component"/>
    <property type="match status" value="2"/>
</dbReference>
<dbReference type="NCBIfam" id="TIGR01727">
    <property type="entry name" value="oligo_HPY"/>
    <property type="match status" value="2"/>
</dbReference>